<evidence type="ECO:0000313" key="3">
    <source>
        <dbReference type="Proteomes" id="UP000640426"/>
    </source>
</evidence>
<organism evidence="2 3">
    <name type="scientific">Sphingomonas mollis</name>
    <dbReference type="NCBI Taxonomy" id="2795726"/>
    <lineage>
        <taxon>Bacteria</taxon>
        <taxon>Pseudomonadati</taxon>
        <taxon>Pseudomonadota</taxon>
        <taxon>Alphaproteobacteria</taxon>
        <taxon>Sphingomonadales</taxon>
        <taxon>Sphingomonadaceae</taxon>
        <taxon>Sphingomonas</taxon>
    </lineage>
</organism>
<feature type="signal peptide" evidence="1">
    <location>
        <begin position="1"/>
        <end position="20"/>
    </location>
</feature>
<name>A0ABS0XK10_9SPHN</name>
<proteinExistence type="predicted"/>
<reference evidence="3" key="1">
    <citation type="submission" date="2020-12" db="EMBL/GenBank/DDBJ databases">
        <title>Hymenobacter sp.</title>
        <authorList>
            <person name="Kim M.K."/>
        </authorList>
    </citation>
    <scope>NUCLEOTIDE SEQUENCE [LARGE SCALE GENOMIC DNA]</scope>
    <source>
        <strain evidence="3">BT553</strain>
    </source>
</reference>
<dbReference type="InterPro" id="IPR019637">
    <property type="entry name" value="DUF2501"/>
</dbReference>
<evidence type="ECO:0000313" key="2">
    <source>
        <dbReference type="EMBL" id="MBJ6120359.1"/>
    </source>
</evidence>
<keyword evidence="3" id="KW-1185">Reference proteome</keyword>
<dbReference type="EMBL" id="JAELXS010000001">
    <property type="protein sequence ID" value="MBJ6120359.1"/>
    <property type="molecule type" value="Genomic_DNA"/>
</dbReference>
<comment type="caution">
    <text evidence="2">The sequence shown here is derived from an EMBL/GenBank/DDBJ whole genome shotgun (WGS) entry which is preliminary data.</text>
</comment>
<dbReference type="Proteomes" id="UP000640426">
    <property type="component" value="Unassembled WGS sequence"/>
</dbReference>
<gene>
    <name evidence="2" type="ORF">JAO74_00995</name>
</gene>
<keyword evidence="1" id="KW-0732">Signal</keyword>
<evidence type="ECO:0000256" key="1">
    <source>
        <dbReference type="SAM" id="SignalP"/>
    </source>
</evidence>
<feature type="chain" id="PRO_5046305696" evidence="1">
    <location>
        <begin position="21"/>
        <end position="123"/>
    </location>
</feature>
<accession>A0ABS0XK10</accession>
<dbReference type="RefSeq" id="WP_199034131.1">
    <property type="nucleotide sequence ID" value="NZ_JAELXS010000001.1"/>
</dbReference>
<dbReference type="Pfam" id="PF10696">
    <property type="entry name" value="DUF2501"/>
    <property type="match status" value="1"/>
</dbReference>
<protein>
    <submittedName>
        <fullName evidence="2">YjjA family protein</fullName>
    </submittedName>
</protein>
<sequence length="123" mass="11925">MKNVLTALLCGAMMTGTATAQTGAGGLGGLLGGALPNVASASAGNAAGLLGYCIKNNVLGGNGAASVLGKLTGKQGVAASPGFEAGKQGELQTGDTALSLDSLKGRVKTQVCSMVLKRAQSFL</sequence>